<name>A0ABS1GJK8_9AQUI</name>
<dbReference type="InterPro" id="IPR017599">
    <property type="entry name" value="DNA_S_DndD"/>
</dbReference>
<proteinExistence type="predicted"/>
<reference evidence="2 3" key="1">
    <citation type="journal article" date="2021" name="Syst. Appl. Microbiol.">
        <title>Persephonella atlantica sp. nov.: How to adapt to physico-chemical gradients in high temperature hydrothermal habitats.</title>
        <authorList>
            <person name="Francois D.X."/>
            <person name="Godfroy A."/>
            <person name="Mathien C."/>
            <person name="Aube J."/>
            <person name="Cathalot C."/>
            <person name="Lesongeur F."/>
            <person name="L'Haridon S."/>
            <person name="Philippon X."/>
            <person name="Roussel E.G."/>
        </authorList>
    </citation>
    <scope>NUCLEOTIDE SEQUENCE [LARGE SCALE GENOMIC DNA]</scope>
    <source>
        <strain evidence="2 3">MO1340</strain>
    </source>
</reference>
<dbReference type="RefSeq" id="WP_200674548.1">
    <property type="nucleotide sequence ID" value="NZ_JAACYA010000002.1"/>
</dbReference>
<dbReference type="SUPFAM" id="SSF52540">
    <property type="entry name" value="P-loop containing nucleoside triphosphate hydrolases"/>
    <property type="match status" value="1"/>
</dbReference>
<feature type="coiled-coil region" evidence="1">
    <location>
        <begin position="206"/>
        <end position="279"/>
    </location>
</feature>
<keyword evidence="3" id="KW-1185">Reference proteome</keyword>
<dbReference type="InterPro" id="IPR027417">
    <property type="entry name" value="P-loop_NTPase"/>
</dbReference>
<accession>A0ABS1GJK8</accession>
<dbReference type="Gene3D" id="6.10.250.3110">
    <property type="match status" value="1"/>
</dbReference>
<organism evidence="2 3">
    <name type="scientific">Persephonella atlantica</name>
    <dbReference type="NCBI Taxonomy" id="2699429"/>
    <lineage>
        <taxon>Bacteria</taxon>
        <taxon>Pseudomonadati</taxon>
        <taxon>Aquificota</taxon>
        <taxon>Aquificia</taxon>
        <taxon>Aquificales</taxon>
        <taxon>Hydrogenothermaceae</taxon>
        <taxon>Persephonella</taxon>
    </lineage>
</organism>
<dbReference type="Proteomes" id="UP000772812">
    <property type="component" value="Unassembled WGS sequence"/>
</dbReference>
<dbReference type="Gene3D" id="3.40.50.300">
    <property type="entry name" value="P-loop containing nucleotide triphosphate hydrolases"/>
    <property type="match status" value="2"/>
</dbReference>
<evidence type="ECO:0000313" key="2">
    <source>
        <dbReference type="EMBL" id="MBK3333123.1"/>
    </source>
</evidence>
<dbReference type="NCBIfam" id="TIGR03185">
    <property type="entry name" value="DNA_S_dndD"/>
    <property type="match status" value="1"/>
</dbReference>
<gene>
    <name evidence="2" type="primary">dndD</name>
    <name evidence="2" type="ORF">GWK41_08575</name>
</gene>
<dbReference type="PANTHER" id="PTHR32114">
    <property type="entry name" value="ABC TRANSPORTER ABCH.3"/>
    <property type="match status" value="1"/>
</dbReference>
<sequence length="655" mass="77079">MIFSSLKLNNIGLYKGENFLDLYPRDNKNIILFGGKNGAGKTTILESIKLCLYGNTIYGFTKNEYQNFIKKTIHRGENSGYIELEFIYFTESSEERYKVLRKFNISKKLKEEFVLYKNGEILKDIPKEYWQDFISDIIPPGLVNFFFFDGEKIEKLADDLTETELIDDVKNLIGVSLIDDLYASLGVIEKKYLKEENLPKSILSKIEKLEEEKEKLGKTLFRYIQERAQINQKLHVISKELTKVEKEFYRKGGKLFKDYEQLKAKREILTEELDSVKNEIRYLSSHDLPLALGLDLLKELIQQLEVETEYKKHSLKKEILEEKFKELKKVLKDINIPKEKLKRIQLLFSISEIPKVDIIHNLPDNEVYQIKYIYQNLEKNVIPQAKKLFRKLEILEEEIAQVEIALQSVPKEEILAPYLRRIKELEEEKTKLLLHLKDVEKDIKECEEKIKALDKEISKLNKTISQKHKNKRVIQLIHKSQNALQKFKKEFTKRKISILKREILEALSKLERKKEFIVDLDINSETFEITLYDRNRKIIPLDKLSAGERQIFAISFLWGLAKTSGKSLPVIIDTPLGRLDSKHRENLAKNYFPNISHQVILLSTDTEIDKHLYFLMEKHISHTYHLAYDNNCMCTKIEEGYFWDEIKLTGAKNEV</sequence>
<keyword evidence="1" id="KW-0175">Coiled coil</keyword>
<evidence type="ECO:0000256" key="1">
    <source>
        <dbReference type="SAM" id="Coils"/>
    </source>
</evidence>
<feature type="coiled-coil region" evidence="1">
    <location>
        <begin position="385"/>
        <end position="470"/>
    </location>
</feature>
<dbReference type="PANTHER" id="PTHR32114:SF2">
    <property type="entry name" value="ABC TRANSPORTER ABCH.3"/>
    <property type="match status" value="1"/>
</dbReference>
<comment type="caution">
    <text evidence="2">The sequence shown here is derived from an EMBL/GenBank/DDBJ whole genome shotgun (WGS) entry which is preliminary data.</text>
</comment>
<dbReference type="EMBL" id="JAACYA010000002">
    <property type="protein sequence ID" value="MBK3333123.1"/>
    <property type="molecule type" value="Genomic_DNA"/>
</dbReference>
<protein>
    <submittedName>
        <fullName evidence="2">DNA sulfur modification protein DndD</fullName>
    </submittedName>
</protein>
<evidence type="ECO:0000313" key="3">
    <source>
        <dbReference type="Proteomes" id="UP000772812"/>
    </source>
</evidence>